<feature type="compositionally biased region" description="Basic and acidic residues" evidence="1">
    <location>
        <begin position="594"/>
        <end position="607"/>
    </location>
</feature>
<feature type="region of interest" description="Disordered" evidence="1">
    <location>
        <begin position="1"/>
        <end position="31"/>
    </location>
</feature>
<feature type="region of interest" description="Disordered" evidence="1">
    <location>
        <begin position="411"/>
        <end position="430"/>
    </location>
</feature>
<feature type="compositionally biased region" description="Polar residues" evidence="1">
    <location>
        <begin position="11"/>
        <end position="31"/>
    </location>
</feature>
<sequence length="641" mass="70767">MSTTKPPPTPNGLSNRSPSKMSSDQSTPSSLTINRNKHWKYISSYHGAWLNLQPDLLESLANSNYSSPRPRQIDPAVFFDLVKIRKAVEEATDLAVRASTDLTSAALNNLLKSSHNNSWGANAAAYGLVAPGGAGANTKLSKERKFRMREKATQRLSQAYRLDEIAASVATMQSASALEQVANFVLEKKANDHDAMYVHFFHEKIPSRSVADYTPLDTLDALVSERPSDGSPLRTLALTKLFKEDYAGAVRDLTDGLPVARHRQQLILAKSDSEDTGRYRDQVLKEEAQPSSLEAQLLFHRAGAYLRLACQHISTALDGLAEFDAMRQAQKEALPDTDSELPVLQPEEQHGHRRRLEGRKLVKTNAKRALRDYESFLSKLDYTAGQATSKDATSGPTPEITSSVHAVSSLFSSTPPADLPPFPNPDSSSTQYPHELVTYHPLLTDALHSLLLCHALLQTSATELRRHALNAARLTRLSDGAPIFLAARSPARADWIEVLRHAPADWLSDITSESWDAMSRPPGHRSWDVMEDRDDEPSQSMTRMSAAQRIGAHAEREWQTAAGKRVSGIARWVREAPKSVEGGKKKKKARTKRTKGENGARREKMVEAGDAEGGAEVYDVTPESEKFSKLTDGMRRVELAL</sequence>
<evidence type="ECO:0000313" key="2">
    <source>
        <dbReference type="EMBL" id="KAK8235772.1"/>
    </source>
</evidence>
<feature type="compositionally biased region" description="Pro residues" evidence="1">
    <location>
        <begin position="1"/>
        <end position="10"/>
    </location>
</feature>
<keyword evidence="3" id="KW-1185">Reference proteome</keyword>
<accession>A0ABR1YQQ4</accession>
<protein>
    <recommendedName>
        <fullName evidence="4">Signal recognition particle subunit SRP68</fullName>
    </recommendedName>
</protein>
<organism evidence="2 3">
    <name type="scientific">Phyllosticta capitalensis</name>
    <dbReference type="NCBI Taxonomy" id="121624"/>
    <lineage>
        <taxon>Eukaryota</taxon>
        <taxon>Fungi</taxon>
        <taxon>Dikarya</taxon>
        <taxon>Ascomycota</taxon>
        <taxon>Pezizomycotina</taxon>
        <taxon>Dothideomycetes</taxon>
        <taxon>Dothideomycetes incertae sedis</taxon>
        <taxon>Botryosphaeriales</taxon>
        <taxon>Phyllostictaceae</taxon>
        <taxon>Phyllosticta</taxon>
    </lineage>
</organism>
<dbReference type="Proteomes" id="UP001492380">
    <property type="component" value="Unassembled WGS sequence"/>
</dbReference>
<evidence type="ECO:0008006" key="4">
    <source>
        <dbReference type="Google" id="ProtNLM"/>
    </source>
</evidence>
<feature type="region of interest" description="Disordered" evidence="1">
    <location>
        <begin position="577"/>
        <end position="614"/>
    </location>
</feature>
<gene>
    <name evidence="2" type="ORF">HDK90DRAFT_510898</name>
</gene>
<feature type="compositionally biased region" description="Basic residues" evidence="1">
    <location>
        <begin position="584"/>
        <end position="593"/>
    </location>
</feature>
<reference evidence="2 3" key="1">
    <citation type="submission" date="2024-04" db="EMBL/GenBank/DDBJ databases">
        <title>Phyllosticta paracitricarpa is synonymous to the EU quarantine fungus P. citricarpa based on phylogenomic analyses.</title>
        <authorList>
            <consortium name="Lawrence Berkeley National Laboratory"/>
            <person name="Van Ingen-Buijs V.A."/>
            <person name="Van Westerhoven A.C."/>
            <person name="Haridas S."/>
            <person name="Skiadas P."/>
            <person name="Martin F."/>
            <person name="Groenewald J.Z."/>
            <person name="Crous P.W."/>
            <person name="Seidl M.F."/>
        </authorList>
    </citation>
    <scope>NUCLEOTIDE SEQUENCE [LARGE SCALE GENOMIC DNA]</scope>
    <source>
        <strain evidence="2 3">CBS 123374</strain>
    </source>
</reference>
<proteinExistence type="predicted"/>
<comment type="caution">
    <text evidence="2">The sequence shown here is derived from an EMBL/GenBank/DDBJ whole genome shotgun (WGS) entry which is preliminary data.</text>
</comment>
<evidence type="ECO:0000313" key="3">
    <source>
        <dbReference type="Proteomes" id="UP001492380"/>
    </source>
</evidence>
<feature type="region of interest" description="Disordered" evidence="1">
    <location>
        <begin position="517"/>
        <end position="539"/>
    </location>
</feature>
<name>A0ABR1YQQ4_9PEZI</name>
<dbReference type="EMBL" id="JBBWRZ010000005">
    <property type="protein sequence ID" value="KAK8235772.1"/>
    <property type="molecule type" value="Genomic_DNA"/>
</dbReference>
<evidence type="ECO:0000256" key="1">
    <source>
        <dbReference type="SAM" id="MobiDB-lite"/>
    </source>
</evidence>